<dbReference type="PANTHER" id="PTHR47354">
    <property type="entry name" value="NADH OXIDOREDUCTASE HCR"/>
    <property type="match status" value="1"/>
</dbReference>
<dbReference type="InterPro" id="IPR017938">
    <property type="entry name" value="Riboflavin_synthase-like_b-brl"/>
</dbReference>
<dbReference type="InterPro" id="IPR017927">
    <property type="entry name" value="FAD-bd_FR_type"/>
</dbReference>
<keyword evidence="3" id="KW-1185">Reference proteome</keyword>
<dbReference type="Pfam" id="PF00970">
    <property type="entry name" value="FAD_binding_6"/>
    <property type="match status" value="1"/>
</dbReference>
<dbReference type="SUPFAM" id="SSF63380">
    <property type="entry name" value="Riboflavin synthase domain-like"/>
    <property type="match status" value="1"/>
</dbReference>
<dbReference type="Gene3D" id="2.40.30.10">
    <property type="entry name" value="Translation factors"/>
    <property type="match status" value="1"/>
</dbReference>
<feature type="domain" description="FAD-binding FR-type" evidence="1">
    <location>
        <begin position="1"/>
        <end position="102"/>
    </location>
</feature>
<sequence>MDSIETTVTAIHDVGTNAVAIEITTPPGFSAVPGQFVKLSATIDDETVARFYTVSSRDTRNTFELTVSYDPEEGGEFSEYLLSLSSGDSITITGPFGDDYYEGEPRVVVLAGGPGIGPAVAIAERALADGHEAAVVYRDDDPIHEDRLATLAAGGADVFVLADETDLTDAVADVLTNDDGEQVFIYGFADFLGDAEAAIEAAGGDPDAAKAENFG</sequence>
<comment type="caution">
    <text evidence="2">The sequence shown here is derived from an EMBL/GenBank/DDBJ whole genome shotgun (WGS) entry which is preliminary data.</text>
</comment>
<dbReference type="OrthoDB" id="35401at2157"/>
<dbReference type="EMBL" id="QKNX01000006">
    <property type="protein sequence ID" value="TKR24831.1"/>
    <property type="molecule type" value="Genomic_DNA"/>
</dbReference>
<organism evidence="2 3">
    <name type="scientific">Natronomonas salsuginis</name>
    <dbReference type="NCBI Taxonomy" id="2217661"/>
    <lineage>
        <taxon>Archaea</taxon>
        <taxon>Methanobacteriati</taxon>
        <taxon>Methanobacteriota</taxon>
        <taxon>Stenosarchaea group</taxon>
        <taxon>Halobacteria</taxon>
        <taxon>Halobacteriales</taxon>
        <taxon>Natronomonadaceae</taxon>
        <taxon>Natronomonas</taxon>
    </lineage>
</organism>
<gene>
    <name evidence="2" type="ORF">DM868_12895</name>
</gene>
<protein>
    <submittedName>
        <fullName evidence="2">FAD-dependent oxidoreductase</fullName>
    </submittedName>
</protein>
<dbReference type="PANTHER" id="PTHR47354:SF5">
    <property type="entry name" value="PROTEIN RFBI"/>
    <property type="match status" value="1"/>
</dbReference>
<evidence type="ECO:0000313" key="2">
    <source>
        <dbReference type="EMBL" id="TKR24831.1"/>
    </source>
</evidence>
<dbReference type="InterPro" id="IPR008333">
    <property type="entry name" value="Cbr1-like_FAD-bd_dom"/>
</dbReference>
<name>A0A4U5J9D0_9EURY</name>
<accession>A0A4U5J9D0</accession>
<evidence type="ECO:0000259" key="1">
    <source>
        <dbReference type="PROSITE" id="PS51384"/>
    </source>
</evidence>
<reference evidence="2 3" key="1">
    <citation type="submission" date="2019-04" db="EMBL/GenBank/DDBJ databases">
        <title>Natronomonas sp. F20-122 a newhaloarchaeon isolated from a saline saltern of Isla Bacuta, Huelva, Spain.</title>
        <authorList>
            <person name="Duran-Viseras A."/>
            <person name="Sanchez-Porro C."/>
            <person name="Ventosa A."/>
        </authorList>
    </citation>
    <scope>NUCLEOTIDE SEQUENCE [LARGE SCALE GENOMIC DNA]</scope>
    <source>
        <strain evidence="2 3">F20-122</strain>
    </source>
</reference>
<dbReference type="RefSeq" id="WP_137277254.1">
    <property type="nucleotide sequence ID" value="NZ_QKNX01000006.1"/>
</dbReference>
<dbReference type="PROSITE" id="PS51384">
    <property type="entry name" value="FAD_FR"/>
    <property type="match status" value="1"/>
</dbReference>
<dbReference type="AlphaFoldDB" id="A0A4U5J9D0"/>
<dbReference type="GO" id="GO:0016491">
    <property type="term" value="F:oxidoreductase activity"/>
    <property type="evidence" value="ECO:0007669"/>
    <property type="project" value="InterPro"/>
</dbReference>
<dbReference type="InterPro" id="IPR050415">
    <property type="entry name" value="MRET"/>
</dbReference>
<evidence type="ECO:0000313" key="3">
    <source>
        <dbReference type="Proteomes" id="UP000308037"/>
    </source>
</evidence>
<dbReference type="CDD" id="cd00322">
    <property type="entry name" value="FNR_like"/>
    <property type="match status" value="1"/>
</dbReference>
<dbReference type="SUPFAM" id="SSF52343">
    <property type="entry name" value="Ferredoxin reductase-like, C-terminal NADP-linked domain"/>
    <property type="match status" value="1"/>
</dbReference>
<proteinExistence type="predicted"/>
<dbReference type="Proteomes" id="UP000308037">
    <property type="component" value="Unassembled WGS sequence"/>
</dbReference>
<dbReference type="InterPro" id="IPR039261">
    <property type="entry name" value="FNR_nucleotide-bd"/>
</dbReference>